<protein>
    <submittedName>
        <fullName evidence="1">Cytidine deaminase</fullName>
    </submittedName>
</protein>
<dbReference type="Proteomes" id="UP001595923">
    <property type="component" value="Unassembled WGS sequence"/>
</dbReference>
<dbReference type="Gene3D" id="3.40.140.10">
    <property type="entry name" value="Cytidine Deaminase, domain 2"/>
    <property type="match status" value="1"/>
</dbReference>
<accession>A0ABV9DRS6</accession>
<evidence type="ECO:0000313" key="2">
    <source>
        <dbReference type="Proteomes" id="UP001595923"/>
    </source>
</evidence>
<keyword evidence="2" id="KW-1185">Reference proteome</keyword>
<dbReference type="InterPro" id="IPR016193">
    <property type="entry name" value="Cytidine_deaminase-like"/>
</dbReference>
<organism evidence="1 2">
    <name type="scientific">Nocardiopsis mangrovi</name>
    <dbReference type="NCBI Taxonomy" id="1179818"/>
    <lineage>
        <taxon>Bacteria</taxon>
        <taxon>Bacillati</taxon>
        <taxon>Actinomycetota</taxon>
        <taxon>Actinomycetes</taxon>
        <taxon>Streptosporangiales</taxon>
        <taxon>Nocardiopsidaceae</taxon>
        <taxon>Nocardiopsis</taxon>
    </lineage>
</organism>
<dbReference type="SUPFAM" id="SSF53927">
    <property type="entry name" value="Cytidine deaminase-like"/>
    <property type="match status" value="1"/>
</dbReference>
<proteinExistence type="predicted"/>
<dbReference type="RefSeq" id="WP_378571385.1">
    <property type="nucleotide sequence ID" value="NZ_JBHSFQ010000002.1"/>
</dbReference>
<gene>
    <name evidence="1" type="ORF">ACFO4E_03255</name>
</gene>
<comment type="caution">
    <text evidence="1">The sequence shown here is derived from an EMBL/GenBank/DDBJ whole genome shotgun (WGS) entry which is preliminary data.</text>
</comment>
<name>A0ABV9DRS6_9ACTN</name>
<sequence>MTETATEGIGPEDEKLITLARASRARNGAPEGAAVRDETGRTYVATTVSLPSLGLTALQAAVAAAVSSGAEELEAAAVVTSSDTLAAADLAVAADLKAPLVVLAGTDGVPRRVTST</sequence>
<dbReference type="EMBL" id="JBHSFQ010000002">
    <property type="protein sequence ID" value="MFC4560871.1"/>
    <property type="molecule type" value="Genomic_DNA"/>
</dbReference>
<evidence type="ECO:0000313" key="1">
    <source>
        <dbReference type="EMBL" id="MFC4560871.1"/>
    </source>
</evidence>
<reference evidence="2" key="1">
    <citation type="journal article" date="2019" name="Int. J. Syst. Evol. Microbiol.">
        <title>The Global Catalogue of Microorganisms (GCM) 10K type strain sequencing project: providing services to taxonomists for standard genome sequencing and annotation.</title>
        <authorList>
            <consortium name="The Broad Institute Genomics Platform"/>
            <consortium name="The Broad Institute Genome Sequencing Center for Infectious Disease"/>
            <person name="Wu L."/>
            <person name="Ma J."/>
        </authorList>
    </citation>
    <scope>NUCLEOTIDE SEQUENCE [LARGE SCALE GENOMIC DNA]</scope>
    <source>
        <strain evidence="2">XZYJ18</strain>
    </source>
</reference>